<dbReference type="EMBL" id="AACSBQ010000011">
    <property type="protein sequence ID" value="EAL8903448.1"/>
    <property type="molecule type" value="Genomic_DNA"/>
</dbReference>
<protein>
    <submittedName>
        <fullName evidence="1">Uncharacterized protein</fullName>
    </submittedName>
</protein>
<comment type="caution">
    <text evidence="1">The sequence shown here is derived from an EMBL/GenBank/DDBJ whole genome shotgun (WGS) entry which is preliminary data.</text>
</comment>
<reference evidence="1" key="1">
    <citation type="submission" date="2018-08" db="EMBL/GenBank/DDBJ databases">
        <authorList>
            <consortium name="PulseNet: The National Subtyping Network for Foodborne Disease Surveillance"/>
            <person name="Tarr C.L."/>
            <person name="Trees E."/>
            <person name="Katz L.S."/>
            <person name="Carleton-Romer H.A."/>
            <person name="Stroika S."/>
            <person name="Kucerova Z."/>
            <person name="Roache K.F."/>
            <person name="Sabol A.L."/>
            <person name="Besser J."/>
            <person name="Gerner-Smidt P."/>
        </authorList>
    </citation>
    <scope>NUCLEOTIDE SEQUENCE</scope>
    <source>
        <strain evidence="1">PNUSAC005770</strain>
    </source>
</reference>
<name>A0A5L4GE01_CAMUP</name>
<gene>
    <name evidence="1" type="ORF">D0B03_03860</name>
</gene>
<proteinExistence type="predicted"/>
<evidence type="ECO:0000313" key="1">
    <source>
        <dbReference type="EMBL" id="EAL8903448.1"/>
    </source>
</evidence>
<sequence>MYKIRIEYLGCMHEYMIPKLIESFSFKSKQEALEKYRILLATYLVGYDVLWDNISEKEYETRLLAKSLEELKDMESKALFNKELDYKISFVEYIW</sequence>
<organism evidence="1">
    <name type="scientific">Campylobacter upsaliensis</name>
    <dbReference type="NCBI Taxonomy" id="28080"/>
    <lineage>
        <taxon>Bacteria</taxon>
        <taxon>Pseudomonadati</taxon>
        <taxon>Campylobacterota</taxon>
        <taxon>Epsilonproteobacteria</taxon>
        <taxon>Campylobacterales</taxon>
        <taxon>Campylobacteraceae</taxon>
        <taxon>Campylobacter</taxon>
    </lineage>
</organism>
<dbReference type="AlphaFoldDB" id="A0A5L4GE01"/>
<accession>A0A5L4GE01</accession>